<dbReference type="InterPro" id="IPR027383">
    <property type="entry name" value="Znf_put"/>
</dbReference>
<dbReference type="AlphaFoldDB" id="A0A3B1C3B7"/>
<feature type="domain" description="Putative zinc-finger" evidence="1">
    <location>
        <begin position="3"/>
        <end position="36"/>
    </location>
</feature>
<reference evidence="2" key="1">
    <citation type="submission" date="2018-06" db="EMBL/GenBank/DDBJ databases">
        <authorList>
            <person name="Zhirakovskaya E."/>
        </authorList>
    </citation>
    <scope>NUCLEOTIDE SEQUENCE</scope>
</reference>
<proteinExistence type="predicted"/>
<evidence type="ECO:0000313" key="2">
    <source>
        <dbReference type="EMBL" id="VAX18328.1"/>
    </source>
</evidence>
<accession>A0A3B1C3B7</accession>
<name>A0A3B1C3B7_9ZZZZ</name>
<dbReference type="Pfam" id="PF13490">
    <property type="entry name" value="zf-HC2"/>
    <property type="match status" value="1"/>
</dbReference>
<organism evidence="2">
    <name type="scientific">hydrothermal vent metagenome</name>
    <dbReference type="NCBI Taxonomy" id="652676"/>
    <lineage>
        <taxon>unclassified sequences</taxon>
        <taxon>metagenomes</taxon>
        <taxon>ecological metagenomes</taxon>
    </lineage>
</organism>
<sequence>MDCKEIFDKISDYIDQDLDPGICDEIEEHIKDCEPCIAFLNTLKKSVELFNRSAPAPEDIPSPVSTNLMRFLKDKIEAE</sequence>
<evidence type="ECO:0000259" key="1">
    <source>
        <dbReference type="Pfam" id="PF13490"/>
    </source>
</evidence>
<dbReference type="EMBL" id="UOGE01000034">
    <property type="protein sequence ID" value="VAX18328.1"/>
    <property type="molecule type" value="Genomic_DNA"/>
</dbReference>
<gene>
    <name evidence="2" type="ORF">MNBD_NITROSPINAE02-1072</name>
</gene>
<protein>
    <recommendedName>
        <fullName evidence="1">Putative zinc-finger domain-containing protein</fullName>
    </recommendedName>
</protein>